<dbReference type="EMBL" id="CR548612">
    <property type="protein sequence ID" value="CAH03433.1"/>
    <property type="molecule type" value="Genomic_DNA"/>
</dbReference>
<dbReference type="OrthoDB" id="669224at2759"/>
<dbReference type="EMBL" id="CT867985">
    <property type="protein sequence ID" value="CAK55847.1"/>
    <property type="molecule type" value="Genomic_DNA"/>
</dbReference>
<dbReference type="PANTHER" id="PTHR24348:SF22">
    <property type="entry name" value="NON-SPECIFIC SERINE_THREONINE PROTEIN KINASE"/>
    <property type="match status" value="1"/>
</dbReference>
<keyword evidence="2" id="KW-0547">Nucleotide-binding</keyword>
<dbReference type="KEGG" id="ptm:PTMB.235"/>
<evidence type="ECO:0000256" key="4">
    <source>
        <dbReference type="ARBA" id="ARBA00022840"/>
    </source>
</evidence>
<dbReference type="Proteomes" id="UP000000600">
    <property type="component" value="Unassembled WGS sequence"/>
</dbReference>
<reference evidence="8 9" key="2">
    <citation type="journal article" date="2006" name="Nature">
        <title>Global trends of whole-genome duplications revealed by the ciliate Paramecium tetraurelia.</title>
        <authorList>
            <consortium name="Genoscope"/>
            <person name="Aury J.-M."/>
            <person name="Jaillon O."/>
            <person name="Duret L."/>
            <person name="Noel B."/>
            <person name="Jubin C."/>
            <person name="Porcel B.M."/>
            <person name="Segurens B."/>
            <person name="Daubin V."/>
            <person name="Anthouard V."/>
            <person name="Aiach N."/>
            <person name="Arnaiz O."/>
            <person name="Billaut A."/>
            <person name="Beisson J."/>
            <person name="Blanc I."/>
            <person name="Bouhouche K."/>
            <person name="Camara F."/>
            <person name="Duharcourt S."/>
            <person name="Guigo R."/>
            <person name="Gogendeau D."/>
            <person name="Katinka M."/>
            <person name="Keller A.-M."/>
            <person name="Kissmehl R."/>
            <person name="Klotz C."/>
            <person name="Koll F."/>
            <person name="Le Moue A."/>
            <person name="Lepere C."/>
            <person name="Malinsky S."/>
            <person name="Nowacki M."/>
            <person name="Nowak J.K."/>
            <person name="Plattner H."/>
            <person name="Poulain J."/>
            <person name="Ruiz F."/>
            <person name="Serrano V."/>
            <person name="Zagulski M."/>
            <person name="Dessen P."/>
            <person name="Betermier M."/>
            <person name="Weissenbach J."/>
            <person name="Scarpelli C."/>
            <person name="Schachter V."/>
            <person name="Sperling L."/>
            <person name="Meyer E."/>
            <person name="Cohen J."/>
            <person name="Wincker P."/>
        </authorList>
    </citation>
    <scope>NUCLEOTIDE SEQUENCE [LARGE SCALE GENOMIC DNA]</scope>
    <source>
        <strain evidence="8 9">Stock d4-2</strain>
    </source>
</reference>
<dbReference type="HOGENOM" id="CLU_041984_0_0_1"/>
<dbReference type="FunFam" id="1.10.510.10:FF:001627">
    <property type="entry name" value="Protein kinase, putative"/>
    <property type="match status" value="1"/>
</dbReference>
<dbReference type="GO" id="GO:0004674">
    <property type="term" value="F:protein serine/threonine kinase activity"/>
    <property type="evidence" value="ECO:0000318"/>
    <property type="project" value="GO_Central"/>
</dbReference>
<evidence type="ECO:0000259" key="6">
    <source>
        <dbReference type="PROSITE" id="PS50011"/>
    </source>
</evidence>
<feature type="region of interest" description="Disordered" evidence="5">
    <location>
        <begin position="327"/>
        <end position="388"/>
    </location>
</feature>
<keyword evidence="1" id="KW-0808">Transferase</keyword>
<dbReference type="AlphaFoldDB" id="Q6BFY7"/>
<evidence type="ECO:0000313" key="8">
    <source>
        <dbReference type="EMBL" id="CAK55847.1"/>
    </source>
</evidence>
<keyword evidence="9" id="KW-1185">Reference proteome</keyword>
<dbReference type="RefSeq" id="XP_001347060.1">
    <property type="nucleotide sequence ID" value="XM_001347024.1"/>
</dbReference>
<dbReference type="InterPro" id="IPR011009">
    <property type="entry name" value="Kinase-like_dom_sf"/>
</dbReference>
<organism evidence="7 9">
    <name type="scientific">Paramecium tetraurelia</name>
    <dbReference type="NCBI Taxonomy" id="5888"/>
    <lineage>
        <taxon>Eukaryota</taxon>
        <taxon>Sar</taxon>
        <taxon>Alveolata</taxon>
        <taxon>Ciliophora</taxon>
        <taxon>Intramacronucleata</taxon>
        <taxon>Oligohymenophorea</taxon>
        <taxon>Peniculida</taxon>
        <taxon>Parameciidae</taxon>
        <taxon>Paramecium</taxon>
    </lineage>
</organism>
<feature type="compositionally biased region" description="Polar residues" evidence="5">
    <location>
        <begin position="376"/>
        <end position="388"/>
    </location>
</feature>
<dbReference type="GeneID" id="5009029"/>
<feature type="compositionally biased region" description="Polar residues" evidence="5">
    <location>
        <begin position="332"/>
        <end position="361"/>
    </location>
</feature>
<dbReference type="eggNOG" id="KOG0032">
    <property type="taxonomic scope" value="Eukaryota"/>
</dbReference>
<reference evidence="7 9" key="1">
    <citation type="journal article" date="2004" name="Curr. Biol.">
        <title>High coding density on the largest Paramecium tetraurelia somatic chromosome.</title>
        <authorList>
            <person name="Zagulski M."/>
            <person name="Nowak J.K."/>
            <person name="Le Mouel A."/>
            <person name="Nowacki M."/>
            <person name="Migdalski A."/>
            <person name="Gromadka R."/>
            <person name="Noel B."/>
            <person name="Blanc I."/>
            <person name="Dessen P."/>
            <person name="Wincker P."/>
            <person name="Keller A.M."/>
            <person name="Cohen J."/>
            <person name="Meyer E."/>
            <person name="Sperling L."/>
        </authorList>
    </citation>
    <scope>NUCLEOTIDE SEQUENCE [LARGE SCALE GENOMIC DNA]</scope>
    <source>
        <strain evidence="7 9">Stock d4-2</strain>
    </source>
</reference>
<accession>Q6BFY7</accession>
<proteinExistence type="predicted"/>
<dbReference type="PROSITE" id="PS00108">
    <property type="entry name" value="PROTEIN_KINASE_ST"/>
    <property type="match status" value="1"/>
</dbReference>
<protein>
    <submittedName>
        <fullName evidence="8">Chromosome undetermined scaffold_1, whole genome shotgun sequence</fullName>
    </submittedName>
    <submittedName>
        <fullName evidence="7">Protein kinase, putative</fullName>
    </submittedName>
</protein>
<dbReference type="KEGG" id="ptm:GSPATT00000282001"/>
<keyword evidence="4" id="KW-0067">ATP-binding</keyword>
<evidence type="ECO:0000256" key="3">
    <source>
        <dbReference type="ARBA" id="ARBA00022777"/>
    </source>
</evidence>
<dbReference type="InterPro" id="IPR000719">
    <property type="entry name" value="Prot_kinase_dom"/>
</dbReference>
<dbReference type="InterPro" id="IPR008271">
    <property type="entry name" value="Ser/Thr_kinase_AS"/>
</dbReference>
<dbReference type="GO" id="GO:0044773">
    <property type="term" value="P:mitotic DNA damage checkpoint signaling"/>
    <property type="evidence" value="ECO:0000318"/>
    <property type="project" value="GO_Central"/>
</dbReference>
<evidence type="ECO:0000256" key="1">
    <source>
        <dbReference type="ARBA" id="ARBA00022679"/>
    </source>
</evidence>
<dbReference type="GeneID" id="79573887"/>
<evidence type="ECO:0000313" key="9">
    <source>
        <dbReference type="Proteomes" id="UP000000600"/>
    </source>
</evidence>
<keyword evidence="3 7" id="KW-0418">Kinase</keyword>
<evidence type="ECO:0000256" key="2">
    <source>
        <dbReference type="ARBA" id="ARBA00022741"/>
    </source>
</evidence>
<evidence type="ECO:0000256" key="5">
    <source>
        <dbReference type="SAM" id="MobiDB-lite"/>
    </source>
</evidence>
<dbReference type="Gene3D" id="1.10.510.10">
    <property type="entry name" value="Transferase(Phosphotransferase) domain 1"/>
    <property type="match status" value="1"/>
</dbReference>
<name>Q6BFY7_PARTE</name>
<dbReference type="STRING" id="5888.Q6BFY7"/>
<dbReference type="PROSITE" id="PS50011">
    <property type="entry name" value="PROTEIN_KINASE_DOM"/>
    <property type="match status" value="1"/>
</dbReference>
<dbReference type="SMART" id="SM00220">
    <property type="entry name" value="S_TKc"/>
    <property type="match status" value="1"/>
</dbReference>
<feature type="domain" description="Protein kinase" evidence="6">
    <location>
        <begin position="18"/>
        <end position="299"/>
    </location>
</feature>
<gene>
    <name evidence="8" type="ORF">GSPATT00000282001</name>
    <name evidence="7" type="ORF">PTMB.235</name>
</gene>
<dbReference type="GO" id="GO:0005634">
    <property type="term" value="C:nucleus"/>
    <property type="evidence" value="ECO:0000318"/>
    <property type="project" value="GO_Central"/>
</dbReference>
<dbReference type="Pfam" id="PF00069">
    <property type="entry name" value="Pkinase"/>
    <property type="match status" value="1"/>
</dbReference>
<sequence length="516" mass="59226">MSKFFKQGDTYTNGEFIIHESKQIGKGAYGAVYDCTKVNAKDILCAKIIRSQGSDSNYMSRETDIINTLRQAYPNNQNLVKVYYCQYQTFENQEILIIVMEKCLTNLKDELAKKGSFTSDEVINILKQLLNGYKPLYEKAILHRDIKPENILISNDFQGKPIYKLADFGIGKVCKNNDITMTKVGTPVYAAPELNTFINDETLDQAILQLKKIPNGKSQVDVYSIGIMLYQLLFGQPPFETKYGDSIKVFINNLKNTSFKIQDKSKNINSDLQELIQGMIVYNPMTRIKFHEIYSNKLICMQTQEPKKFDQFRKTLNPDLNAGVKFTPKQVGPTTFQNQSLRSTNPSPNATQFQPNFTMNQEGPKPNGAPRFASYIPNSTSSDNTKSVGFQQSTPILQQPQIKQIQIDDINDPQNYLKTQLSENSLLYSKYTENLFRQSLDSIQVFSQEKIQNNSIKLMECFQFDEKGNYSLAFLKFYYCLIMRANKQQMIKKQFISEQELQQEIANILAKNPQKM</sequence>
<dbReference type="SUPFAM" id="SSF56112">
    <property type="entry name" value="Protein kinase-like (PK-like)"/>
    <property type="match status" value="1"/>
</dbReference>
<reference evidence="8" key="3">
    <citation type="submission" date="2006-03" db="EMBL/GenBank/DDBJ databases">
        <authorList>
            <consortium name="Genoscope"/>
        </authorList>
    </citation>
    <scope>NUCLEOTIDE SEQUENCE</scope>
    <source>
        <strain evidence="8">Stock d4-2</strain>
    </source>
</reference>
<dbReference type="RefSeq" id="XP_001423245.1">
    <property type="nucleotide sequence ID" value="XM_001423208.2"/>
</dbReference>
<evidence type="ECO:0000313" key="7">
    <source>
        <dbReference type="EMBL" id="CAH03433.1"/>
    </source>
</evidence>
<reference evidence="7" key="4">
    <citation type="submission" date="2006-11" db="EMBL/GenBank/DDBJ databases">
        <title>Paramecium megabase sequencing project.</title>
        <authorList>
            <person name="Nowak J.K."/>
            <person name="Migdalski A."/>
            <person name="Gromadka R."/>
            <person name="Zagulski M."/>
        </authorList>
    </citation>
    <scope>NUCLEOTIDE SEQUENCE</scope>
    <source>
        <strain evidence="7">Stock d4-2</strain>
    </source>
</reference>
<dbReference type="GO" id="GO:0010506">
    <property type="term" value="P:regulation of autophagy"/>
    <property type="evidence" value="ECO:0007669"/>
    <property type="project" value="InterPro"/>
</dbReference>
<dbReference type="InParanoid" id="Q6BFY7"/>
<dbReference type="PANTHER" id="PTHR24348">
    <property type="entry name" value="SERINE/THREONINE-PROTEIN KINASE UNC-51-RELATED"/>
    <property type="match status" value="1"/>
</dbReference>
<dbReference type="GO" id="GO:0005524">
    <property type="term" value="F:ATP binding"/>
    <property type="evidence" value="ECO:0007669"/>
    <property type="project" value="UniProtKB-KW"/>
</dbReference>
<dbReference type="InterPro" id="IPR045269">
    <property type="entry name" value="Atg1-like"/>
</dbReference>
<dbReference type="GO" id="GO:0005737">
    <property type="term" value="C:cytoplasm"/>
    <property type="evidence" value="ECO:0000318"/>
    <property type="project" value="GO_Central"/>
</dbReference>
<dbReference type="OMA" id="IGIMLYQ"/>